<dbReference type="EMBL" id="CP144099">
    <property type="protein sequence ID" value="WWC87028.1"/>
    <property type="molecule type" value="Genomic_DNA"/>
</dbReference>
<dbReference type="SFLD" id="SFLDS00019">
    <property type="entry name" value="Glutathione_Transferase_(cytos"/>
    <property type="match status" value="1"/>
</dbReference>
<organism evidence="4 5">
    <name type="scientific">Kwoniella dendrophila CBS 6074</name>
    <dbReference type="NCBI Taxonomy" id="1295534"/>
    <lineage>
        <taxon>Eukaryota</taxon>
        <taxon>Fungi</taxon>
        <taxon>Dikarya</taxon>
        <taxon>Basidiomycota</taxon>
        <taxon>Agaricomycotina</taxon>
        <taxon>Tremellomycetes</taxon>
        <taxon>Tremellales</taxon>
        <taxon>Cryptococcaceae</taxon>
        <taxon>Kwoniella</taxon>
    </lineage>
</organism>
<evidence type="ECO:0008006" key="6">
    <source>
        <dbReference type="Google" id="ProtNLM"/>
    </source>
</evidence>
<accession>A0AAX4JRA0</accession>
<feature type="domain" description="GST C-terminal" evidence="3">
    <location>
        <begin position="89"/>
        <end position="246"/>
    </location>
</feature>
<dbReference type="PANTHER" id="PTHR44051:SF9">
    <property type="entry name" value="GLUTATHIONE S-TRANSFERASE 1"/>
    <property type="match status" value="1"/>
</dbReference>
<dbReference type="AlphaFoldDB" id="A0AAX4JRA0"/>
<feature type="domain" description="GST N-terminal" evidence="2">
    <location>
        <begin position="2"/>
        <end position="83"/>
    </location>
</feature>
<reference evidence="4 5" key="1">
    <citation type="submission" date="2024-01" db="EMBL/GenBank/DDBJ databases">
        <title>Comparative genomics of Cryptococcus and Kwoniella reveals pathogenesis evolution and contrasting modes of karyotype evolution via chromosome fusion or intercentromeric recombination.</title>
        <authorList>
            <person name="Coelho M.A."/>
            <person name="David-Palma M."/>
            <person name="Shea T."/>
            <person name="Bowers K."/>
            <person name="McGinley-Smith S."/>
            <person name="Mohammad A.W."/>
            <person name="Gnirke A."/>
            <person name="Yurkov A.M."/>
            <person name="Nowrousian M."/>
            <person name="Sun S."/>
            <person name="Cuomo C.A."/>
            <person name="Heitman J."/>
        </authorList>
    </citation>
    <scope>NUCLEOTIDE SEQUENCE [LARGE SCALE GENOMIC DNA]</scope>
    <source>
        <strain evidence="4 5">CBS 6074</strain>
    </source>
</reference>
<keyword evidence="5" id="KW-1185">Reference proteome</keyword>
<evidence type="ECO:0000313" key="5">
    <source>
        <dbReference type="Proteomes" id="UP001355207"/>
    </source>
</evidence>
<dbReference type="InterPro" id="IPR004045">
    <property type="entry name" value="Glutathione_S-Trfase_N"/>
</dbReference>
<protein>
    <recommendedName>
        <fullName evidence="6">Glutathione transferase</fullName>
    </recommendedName>
</protein>
<dbReference type="InterPro" id="IPR036249">
    <property type="entry name" value="Thioredoxin-like_sf"/>
</dbReference>
<dbReference type="InterPro" id="IPR010987">
    <property type="entry name" value="Glutathione-S-Trfase_C-like"/>
</dbReference>
<proteinExistence type="inferred from homology"/>
<dbReference type="PROSITE" id="PS50404">
    <property type="entry name" value="GST_NTER"/>
    <property type="match status" value="1"/>
</dbReference>
<evidence type="ECO:0000256" key="1">
    <source>
        <dbReference type="ARBA" id="ARBA00007409"/>
    </source>
</evidence>
<dbReference type="Gene3D" id="3.40.30.10">
    <property type="entry name" value="Glutaredoxin"/>
    <property type="match status" value="1"/>
</dbReference>
<dbReference type="GeneID" id="91092583"/>
<evidence type="ECO:0000259" key="2">
    <source>
        <dbReference type="PROSITE" id="PS50404"/>
    </source>
</evidence>
<dbReference type="SUPFAM" id="SSF47616">
    <property type="entry name" value="GST C-terminal domain-like"/>
    <property type="match status" value="1"/>
</dbReference>
<dbReference type="PANTHER" id="PTHR44051">
    <property type="entry name" value="GLUTATHIONE S-TRANSFERASE-RELATED"/>
    <property type="match status" value="1"/>
</dbReference>
<dbReference type="CDD" id="cd03046">
    <property type="entry name" value="GST_N_GTT1_like"/>
    <property type="match status" value="1"/>
</dbReference>
<dbReference type="SUPFAM" id="SSF52833">
    <property type="entry name" value="Thioredoxin-like"/>
    <property type="match status" value="1"/>
</dbReference>
<evidence type="ECO:0000313" key="4">
    <source>
        <dbReference type="EMBL" id="WWC87028.1"/>
    </source>
</evidence>
<dbReference type="InterPro" id="IPR040079">
    <property type="entry name" value="Glutathione_S-Trfase"/>
</dbReference>
<evidence type="ECO:0000259" key="3">
    <source>
        <dbReference type="PROSITE" id="PS50405"/>
    </source>
</evidence>
<sequence>MSHQITVHHLNSSRSERLFWVLEELGLPYNVKVHFRTETNSSPKSLLDISPTGKSPCLELDGEILTESSFIVHKLLNLPDVKDKSNTVNLIETEQDNFWSHYAEASMLNLMQSTAIIKVMSTTWIQGKTDDENGNNLNEGNKKAVQDFTSYLTGKVIGSQLQQSINFAEKFLTKENSTGWFSGTENPGEGDFLMFFAINAFVAGKAKGVFQIGEGFKGWHKRVMERPAAQKAVKREQDELAKAQSA</sequence>
<gene>
    <name evidence="4" type="ORF">L201_001911</name>
</gene>
<dbReference type="Proteomes" id="UP001355207">
    <property type="component" value="Chromosome 2"/>
</dbReference>
<dbReference type="InterPro" id="IPR036282">
    <property type="entry name" value="Glutathione-S-Trfase_C_sf"/>
</dbReference>
<comment type="similarity">
    <text evidence="1">Belongs to the GST superfamily.</text>
</comment>
<name>A0AAX4JRA0_9TREE</name>
<dbReference type="Pfam" id="PF13409">
    <property type="entry name" value="GST_N_2"/>
    <property type="match status" value="1"/>
</dbReference>
<dbReference type="PROSITE" id="PS50405">
    <property type="entry name" value="GST_CTER"/>
    <property type="match status" value="1"/>
</dbReference>
<dbReference type="RefSeq" id="XP_066073791.1">
    <property type="nucleotide sequence ID" value="XM_066217694.1"/>
</dbReference>